<reference evidence="2 3" key="1">
    <citation type="journal article" date="2016" name="Nat. Commun.">
        <title>Thousands of microbial genomes shed light on interconnected biogeochemical processes in an aquifer system.</title>
        <authorList>
            <person name="Anantharaman K."/>
            <person name="Brown C.T."/>
            <person name="Hug L.A."/>
            <person name="Sharon I."/>
            <person name="Castelle C.J."/>
            <person name="Probst A.J."/>
            <person name="Thomas B.C."/>
            <person name="Singh A."/>
            <person name="Wilkins M.J."/>
            <person name="Karaoz U."/>
            <person name="Brodie E.L."/>
            <person name="Williams K.H."/>
            <person name="Hubbard S.S."/>
            <person name="Banfield J.F."/>
        </authorList>
    </citation>
    <scope>NUCLEOTIDE SEQUENCE [LARGE SCALE GENOMIC DNA]</scope>
</reference>
<evidence type="ECO:0000313" key="2">
    <source>
        <dbReference type="EMBL" id="OGG11578.1"/>
    </source>
</evidence>
<comment type="caution">
    <text evidence="2">The sequence shown here is derived from an EMBL/GenBank/DDBJ whole genome shotgun (WGS) entry which is preliminary data.</text>
</comment>
<gene>
    <name evidence="2" type="ORF">A2Z00_05100</name>
</gene>
<organism evidence="2 3">
    <name type="scientific">Candidatus Gottesmanbacteria bacterium RBG_13_45_10</name>
    <dbReference type="NCBI Taxonomy" id="1798370"/>
    <lineage>
        <taxon>Bacteria</taxon>
        <taxon>Candidatus Gottesmaniibacteriota</taxon>
    </lineage>
</organism>
<feature type="transmembrane region" description="Helical" evidence="1">
    <location>
        <begin position="89"/>
        <end position="107"/>
    </location>
</feature>
<feature type="transmembrane region" description="Helical" evidence="1">
    <location>
        <begin position="29"/>
        <end position="52"/>
    </location>
</feature>
<sequence>MKTFDVSKNVMEKVVDFERKRTIGWQRRFIAIIVIAILSMVVLGVVIINILLDRQSFALLTLFGQDPEIIAAYWQDTLWVFWEEMPHRIVWLSAAVCMGIIGIFILTRRKRKILRKKLHKLEKYP</sequence>
<proteinExistence type="predicted"/>
<accession>A0A1F5ZGF2</accession>
<protein>
    <submittedName>
        <fullName evidence="2">Uncharacterized protein</fullName>
    </submittedName>
</protein>
<dbReference type="EMBL" id="MFIZ01000024">
    <property type="protein sequence ID" value="OGG11578.1"/>
    <property type="molecule type" value="Genomic_DNA"/>
</dbReference>
<evidence type="ECO:0000256" key="1">
    <source>
        <dbReference type="SAM" id="Phobius"/>
    </source>
</evidence>
<name>A0A1F5ZGF2_9BACT</name>
<dbReference type="Proteomes" id="UP000177268">
    <property type="component" value="Unassembled WGS sequence"/>
</dbReference>
<evidence type="ECO:0000313" key="3">
    <source>
        <dbReference type="Proteomes" id="UP000177268"/>
    </source>
</evidence>
<keyword evidence="1" id="KW-0812">Transmembrane</keyword>
<keyword evidence="1" id="KW-0472">Membrane</keyword>
<dbReference type="AlphaFoldDB" id="A0A1F5ZGF2"/>
<keyword evidence="1" id="KW-1133">Transmembrane helix</keyword>